<gene>
    <name evidence="2" type="ORF">SLEP1_g1809</name>
</gene>
<name>A0AAV5HF23_9ROSI</name>
<dbReference type="Proteomes" id="UP001054252">
    <property type="component" value="Unassembled WGS sequence"/>
</dbReference>
<reference evidence="2 3" key="1">
    <citation type="journal article" date="2021" name="Commun. Biol.">
        <title>The genome of Shorea leprosula (Dipterocarpaceae) highlights the ecological relevance of drought in aseasonal tropical rainforests.</title>
        <authorList>
            <person name="Ng K.K.S."/>
            <person name="Kobayashi M.J."/>
            <person name="Fawcett J.A."/>
            <person name="Hatakeyama M."/>
            <person name="Paape T."/>
            <person name="Ng C.H."/>
            <person name="Ang C.C."/>
            <person name="Tnah L.H."/>
            <person name="Lee C.T."/>
            <person name="Nishiyama T."/>
            <person name="Sese J."/>
            <person name="O'Brien M.J."/>
            <person name="Copetti D."/>
            <person name="Mohd Noor M.I."/>
            <person name="Ong R.C."/>
            <person name="Putra M."/>
            <person name="Sireger I.Z."/>
            <person name="Indrioko S."/>
            <person name="Kosugi Y."/>
            <person name="Izuno A."/>
            <person name="Isagi Y."/>
            <person name="Lee S.L."/>
            <person name="Shimizu K.K."/>
        </authorList>
    </citation>
    <scope>NUCLEOTIDE SEQUENCE [LARGE SCALE GENOMIC DNA]</scope>
    <source>
        <strain evidence="2">214</strain>
    </source>
</reference>
<keyword evidence="3" id="KW-1185">Reference proteome</keyword>
<sequence length="153" mass="17196">MPIPILMDIFSRIPIKTVFICRCVSKTWLNVVPVPEFHEMASSICPLLCIINPQRRSRALHMVPMDTAGDLDEKLNLLNSKLFLPNSNPMKKEVFRFPSHRGFDVVNSCNGLLCLRTPKYNDPIMVCNPVTGEYFQNLPTQGGSIGQSIGFDS</sequence>
<organism evidence="2 3">
    <name type="scientific">Rubroshorea leprosula</name>
    <dbReference type="NCBI Taxonomy" id="152421"/>
    <lineage>
        <taxon>Eukaryota</taxon>
        <taxon>Viridiplantae</taxon>
        <taxon>Streptophyta</taxon>
        <taxon>Embryophyta</taxon>
        <taxon>Tracheophyta</taxon>
        <taxon>Spermatophyta</taxon>
        <taxon>Magnoliopsida</taxon>
        <taxon>eudicotyledons</taxon>
        <taxon>Gunneridae</taxon>
        <taxon>Pentapetalae</taxon>
        <taxon>rosids</taxon>
        <taxon>malvids</taxon>
        <taxon>Malvales</taxon>
        <taxon>Dipterocarpaceae</taxon>
        <taxon>Rubroshorea</taxon>
    </lineage>
</organism>
<protein>
    <recommendedName>
        <fullName evidence="1">F-box domain-containing protein</fullName>
    </recommendedName>
</protein>
<dbReference type="PANTHER" id="PTHR31672">
    <property type="entry name" value="BNACNNG10540D PROTEIN"/>
    <property type="match status" value="1"/>
</dbReference>
<proteinExistence type="predicted"/>
<evidence type="ECO:0000313" key="2">
    <source>
        <dbReference type="EMBL" id="GKU87412.1"/>
    </source>
</evidence>
<accession>A0AAV5HF23</accession>
<dbReference type="InterPro" id="IPR036047">
    <property type="entry name" value="F-box-like_dom_sf"/>
</dbReference>
<dbReference type="InterPro" id="IPR001810">
    <property type="entry name" value="F-box_dom"/>
</dbReference>
<comment type="caution">
    <text evidence="2">The sequence shown here is derived from an EMBL/GenBank/DDBJ whole genome shotgun (WGS) entry which is preliminary data.</text>
</comment>
<dbReference type="EMBL" id="BPVZ01000002">
    <property type="protein sequence ID" value="GKU87412.1"/>
    <property type="molecule type" value="Genomic_DNA"/>
</dbReference>
<dbReference type="PANTHER" id="PTHR31672:SF13">
    <property type="entry name" value="F-BOX PROTEIN CPR30-LIKE"/>
    <property type="match status" value="1"/>
</dbReference>
<dbReference type="Gene3D" id="1.20.1280.50">
    <property type="match status" value="1"/>
</dbReference>
<feature type="domain" description="F-box" evidence="1">
    <location>
        <begin position="1"/>
        <end position="40"/>
    </location>
</feature>
<dbReference type="AlphaFoldDB" id="A0AAV5HF23"/>
<dbReference type="SUPFAM" id="SSF81383">
    <property type="entry name" value="F-box domain"/>
    <property type="match status" value="1"/>
</dbReference>
<dbReference type="InterPro" id="IPR050796">
    <property type="entry name" value="SCF_F-box_component"/>
</dbReference>
<evidence type="ECO:0000259" key="1">
    <source>
        <dbReference type="SMART" id="SM00256"/>
    </source>
</evidence>
<evidence type="ECO:0000313" key="3">
    <source>
        <dbReference type="Proteomes" id="UP001054252"/>
    </source>
</evidence>
<dbReference type="Pfam" id="PF00646">
    <property type="entry name" value="F-box"/>
    <property type="match status" value="1"/>
</dbReference>
<dbReference type="SMART" id="SM00256">
    <property type="entry name" value="FBOX"/>
    <property type="match status" value="1"/>
</dbReference>